<reference evidence="1 2" key="1">
    <citation type="journal article" date="2010" name="J. Bacteriol.">
        <title>Brochothrix thermosphacta bacteriophages feature heterogeneous and highly mosaic genomes and utilize unique prophage insertion sites.</title>
        <authorList>
            <person name="Kilcher S."/>
            <person name="Loessner M.J."/>
            <person name="Klumpp J."/>
        </authorList>
    </citation>
    <scope>NUCLEOTIDE SEQUENCE [LARGE SCALE GENOMIC DNA]</scope>
</reference>
<organism evidence="1 2">
    <name type="scientific">Brochothrix phage A9</name>
    <dbReference type="NCBI Taxonomy" id="857312"/>
    <lineage>
        <taxon>Viruses</taxon>
        <taxon>Duplodnaviria</taxon>
        <taxon>Heunggongvirae</taxon>
        <taxon>Uroviricota</taxon>
        <taxon>Caudoviricetes</taxon>
        <taxon>Herelleviridae</taxon>
        <taxon>Klumppvirus</taxon>
        <taxon>Klumppvirus A9</taxon>
    </lineage>
</organism>
<dbReference type="RefSeq" id="YP_004301434.1">
    <property type="nucleotide sequence ID" value="NC_015253.1"/>
</dbReference>
<dbReference type="OrthoDB" id="1802at10239"/>
<evidence type="ECO:0000313" key="1">
    <source>
        <dbReference type="EMBL" id="ADJ53241.1"/>
    </source>
</evidence>
<name>D9J0P8_9CAUD</name>
<dbReference type="Proteomes" id="UP000000331">
    <property type="component" value="Segment"/>
</dbReference>
<proteinExistence type="predicted"/>
<dbReference type="KEGG" id="vg:10359132"/>
<dbReference type="EMBL" id="HM242243">
    <property type="protein sequence ID" value="ADJ53241.1"/>
    <property type="molecule type" value="Genomic_DNA"/>
</dbReference>
<protein>
    <submittedName>
        <fullName evidence="1">Gp101</fullName>
    </submittedName>
</protein>
<dbReference type="GeneID" id="10359132"/>
<evidence type="ECO:0000313" key="2">
    <source>
        <dbReference type="Proteomes" id="UP000000331"/>
    </source>
</evidence>
<sequence>MGHNIKLTGKRYQTSLGREFKPVYDEAKDMNSLVFATVVKVNYQYNTVDVVTTKNADSLVKPTATRGKLSARLPVTFGGSLSNGKPYGDFIPITEGDTVLIGFVDGLKDNPIVVNIYKDNATASNIAPFQAISGDPESGDLLQGALAYSKVYPYQTMEYTAGNGDHTHTFPGRTAFAVRSTTPTLQYTDITDEYNINPGVLPNGLPIDPTNTEKPQMFLTHRGTYDRDIINALWDTDSSFTMSRFNADLPEKSSFRIVDEKTILFQYNLDNLDNTKAKTAEIGIKDGVPTLSFGGHTLTMGKDGAEIDGISIALTIQQLVDSYTEEFAEMKETVDHFISQIDGFDIQTYKEMQATLKRLDGVVLPDLRKKLNKLSGEYHEFVNTTYPQFIAGYVQFREAQLELNKGFEEVARDVSDGHGTFNSLNDRFVAEEATTKVFREAQAIRNTGYTNTSKEVVDARGTYPTLKDRLNVINKKDDTGWKPLQLQVPTTNEPSFISVYRQREGVTYVQIKATNITSANTVITTLPVNVIGQYPFPSTAITSDGKTGVFTVSLNGDIILTSAVGDNYLSTDVWHIKAEWLSVK</sequence>
<keyword evidence="2" id="KW-1185">Reference proteome</keyword>
<accession>D9J0P8</accession>